<reference evidence="3" key="1">
    <citation type="journal article" date="2019" name="Int. J. Syst. Evol. Microbiol.">
        <title>The Global Catalogue of Microorganisms (GCM) 10K type strain sequencing project: providing services to taxonomists for standard genome sequencing and annotation.</title>
        <authorList>
            <consortium name="The Broad Institute Genomics Platform"/>
            <consortium name="The Broad Institute Genome Sequencing Center for Infectious Disease"/>
            <person name="Wu L."/>
            <person name="Ma J."/>
        </authorList>
    </citation>
    <scope>NUCLEOTIDE SEQUENCE [LARGE SCALE GENOMIC DNA]</scope>
    <source>
        <strain evidence="3">JCM 17441</strain>
    </source>
</reference>
<evidence type="ECO:0008006" key="4">
    <source>
        <dbReference type="Google" id="ProtNLM"/>
    </source>
</evidence>
<keyword evidence="3" id="KW-1185">Reference proteome</keyword>
<feature type="region of interest" description="Disordered" evidence="1">
    <location>
        <begin position="1"/>
        <end position="63"/>
    </location>
</feature>
<evidence type="ECO:0000256" key="1">
    <source>
        <dbReference type="SAM" id="MobiDB-lite"/>
    </source>
</evidence>
<organism evidence="2 3">
    <name type="scientific">Dactylosporangium darangshiense</name>
    <dbReference type="NCBI Taxonomy" id="579108"/>
    <lineage>
        <taxon>Bacteria</taxon>
        <taxon>Bacillati</taxon>
        <taxon>Actinomycetota</taxon>
        <taxon>Actinomycetes</taxon>
        <taxon>Micromonosporales</taxon>
        <taxon>Micromonosporaceae</taxon>
        <taxon>Dactylosporangium</taxon>
    </lineage>
</organism>
<evidence type="ECO:0000313" key="3">
    <source>
        <dbReference type="Proteomes" id="UP001500620"/>
    </source>
</evidence>
<feature type="compositionally biased region" description="Basic residues" evidence="1">
    <location>
        <begin position="1"/>
        <end position="22"/>
    </location>
</feature>
<dbReference type="Gene3D" id="3.30.360.10">
    <property type="entry name" value="Dihydrodipicolinate Reductase, domain 2"/>
    <property type="match status" value="1"/>
</dbReference>
<dbReference type="EMBL" id="BAABAT010000042">
    <property type="protein sequence ID" value="GAA4260836.1"/>
    <property type="molecule type" value="Genomic_DNA"/>
</dbReference>
<gene>
    <name evidence="2" type="ORF">GCM10022255_091100</name>
</gene>
<feature type="compositionally biased region" description="Low complexity" evidence="1">
    <location>
        <begin position="23"/>
        <end position="32"/>
    </location>
</feature>
<comment type="caution">
    <text evidence="2">The sequence shown here is derived from an EMBL/GenBank/DDBJ whole genome shotgun (WGS) entry which is preliminary data.</text>
</comment>
<accession>A0ABP8DP82</accession>
<protein>
    <recommendedName>
        <fullName evidence="4">Gfo/Idh/MocA-like oxidoreductase C-terminal domain-containing protein</fullName>
    </recommendedName>
</protein>
<evidence type="ECO:0000313" key="2">
    <source>
        <dbReference type="EMBL" id="GAA4260836.1"/>
    </source>
</evidence>
<dbReference type="Proteomes" id="UP001500620">
    <property type="component" value="Unassembled WGS sequence"/>
</dbReference>
<name>A0ABP8DP82_9ACTN</name>
<sequence length="113" mass="12141">MRVLSKRRGRRNRYRPHPRRPPGRTSTGTIGRSAAGRPARQELRRARHRRSDHTAGGGHGGGDARLVAAFVDAVASDDPSRVLSGARDSLLSHLTVFAAEDASRTGAVVTVPN</sequence>
<proteinExistence type="predicted"/>